<protein>
    <submittedName>
        <fullName evidence="2">Uncharacterized protein</fullName>
    </submittedName>
</protein>
<dbReference type="Proteomes" id="UP000385544">
    <property type="component" value="Unassembled WGS sequence"/>
</dbReference>
<proteinExistence type="predicted"/>
<name>A0A564TFR9_STRCV</name>
<keyword evidence="1" id="KW-0472">Membrane</keyword>
<sequence length="90" mass="10484">MKIFLSVLIVLFVLMVCLILYKMGFFNLSSDNIKVSQRYNSKEGRFVISGKKQRFVITKNENIEFLVEDGQIVACKDKRVSDDFVYYGDK</sequence>
<dbReference type="RefSeq" id="WP_144210211.1">
    <property type="nucleotide sequence ID" value="NZ_CABHMZ010000022.1"/>
</dbReference>
<organism evidence="2 3">
    <name type="scientific">Streptococcus constellatus</name>
    <dbReference type="NCBI Taxonomy" id="76860"/>
    <lineage>
        <taxon>Bacteria</taxon>
        <taxon>Bacillati</taxon>
        <taxon>Bacillota</taxon>
        <taxon>Bacilli</taxon>
        <taxon>Lactobacillales</taxon>
        <taxon>Streptococcaceae</taxon>
        <taxon>Streptococcus</taxon>
        <taxon>Streptococcus anginosus group</taxon>
    </lineage>
</organism>
<evidence type="ECO:0000313" key="2">
    <source>
        <dbReference type="EMBL" id="VUX06210.1"/>
    </source>
</evidence>
<dbReference type="EMBL" id="CABHMZ010000022">
    <property type="protein sequence ID" value="VUX06210.1"/>
    <property type="molecule type" value="Genomic_DNA"/>
</dbReference>
<dbReference type="OrthoDB" id="2990684at2"/>
<feature type="transmembrane region" description="Helical" evidence="1">
    <location>
        <begin position="6"/>
        <end position="28"/>
    </location>
</feature>
<keyword evidence="1" id="KW-1133">Transmembrane helix</keyword>
<evidence type="ECO:0000256" key="1">
    <source>
        <dbReference type="SAM" id="Phobius"/>
    </source>
</evidence>
<reference evidence="2 3" key="1">
    <citation type="submission" date="2019-07" db="EMBL/GenBank/DDBJ databases">
        <authorList>
            <person name="Hibberd C M."/>
            <person name="Gehrig L. J."/>
            <person name="Chang H.-W."/>
            <person name="Venkatesh S."/>
        </authorList>
    </citation>
    <scope>NUCLEOTIDE SEQUENCE [LARGE SCALE GENOMIC DNA]</scope>
    <source>
        <strain evidence="2">Streptococcus_constellatus_SS_Bg39</strain>
    </source>
</reference>
<evidence type="ECO:0000313" key="3">
    <source>
        <dbReference type="Proteomes" id="UP000385544"/>
    </source>
</evidence>
<dbReference type="AlphaFoldDB" id="A0A564TFR9"/>
<gene>
    <name evidence="2" type="ORF">SCSS39_01559</name>
</gene>
<keyword evidence="1" id="KW-0812">Transmembrane</keyword>
<accession>A0A564TFR9</accession>